<dbReference type="PANTHER" id="PTHR31434:SF2">
    <property type="entry name" value="S PHASE CYCLIN A-ASSOCIATED PROTEIN IN THE ENDOPLASMIC RETICULUM"/>
    <property type="match status" value="1"/>
</dbReference>
<dbReference type="InterPro" id="IPR002048">
    <property type="entry name" value="EF_hand_dom"/>
</dbReference>
<evidence type="ECO:0000313" key="4">
    <source>
        <dbReference type="EMBL" id="CAD7276603.1"/>
    </source>
</evidence>
<dbReference type="OrthoDB" id="6360654at2759"/>
<dbReference type="Pfam" id="PF13499">
    <property type="entry name" value="EF-hand_7"/>
    <property type="match status" value="1"/>
</dbReference>
<protein>
    <recommendedName>
        <fullName evidence="3">EF-hand domain-containing protein</fullName>
    </recommendedName>
</protein>
<accession>A0A7R9GDA4</accession>
<keyword evidence="5" id="KW-1185">Reference proteome</keyword>
<proteinExistence type="predicted"/>
<feature type="compositionally biased region" description="Basic and acidic residues" evidence="2">
    <location>
        <begin position="204"/>
        <end position="216"/>
    </location>
</feature>
<feature type="domain" description="EF-hand" evidence="3">
    <location>
        <begin position="163"/>
        <end position="198"/>
    </location>
</feature>
<dbReference type="AlphaFoldDB" id="A0A7R9GDA4"/>
<dbReference type="SUPFAM" id="SSF47473">
    <property type="entry name" value="EF-hand"/>
    <property type="match status" value="1"/>
</dbReference>
<dbReference type="EMBL" id="OA882698">
    <property type="protein sequence ID" value="CAD7276603.1"/>
    <property type="molecule type" value="Genomic_DNA"/>
</dbReference>
<evidence type="ECO:0000256" key="1">
    <source>
        <dbReference type="ARBA" id="ARBA00022837"/>
    </source>
</evidence>
<dbReference type="PROSITE" id="PS00018">
    <property type="entry name" value="EF_HAND_1"/>
    <property type="match status" value="3"/>
</dbReference>
<gene>
    <name evidence="4" type="ORF">NMOB1V02_LOCUS4359</name>
</gene>
<dbReference type="PANTHER" id="PTHR31434">
    <property type="entry name" value="S PHASE CYCLIN A-ASSOCIATED PROTEIN IN THE ENDOPLASMIC RETICULUM"/>
    <property type="match status" value="1"/>
</dbReference>
<dbReference type="InterPro" id="IPR011992">
    <property type="entry name" value="EF-hand-dom_pair"/>
</dbReference>
<feature type="domain" description="EF-hand" evidence="3">
    <location>
        <begin position="48"/>
        <end position="83"/>
    </location>
</feature>
<sequence>MALLAEETGFDMKSLRDMERRFLHESPSGQIAEDEFVQLFVPYLSAHHGRGFARHVFRACDMDGNGRMDFREFLIALQLTSANDPQEKIMWLFRMYDINKDGMVTLNEVSFHLRLGQLWNFLFCLYVAYMRHFVMPISALGTREVLTVLSSLSEIVTLAEAKLLMENAFEIFEKFDLNKDGQLSLDEILEAGFPAKSKDAVSSKAKDLGVDKKESGDAAGTKPSAGGKHAVPQKAYGIAEEIALQDAISYTVAVGIVDKLAQYIACVQGPINGDSTSCWEAGLIAAIYGSSDGRQKIDLTFSSFVEKALLFVTAMTKILGDLHPCPITPEGAKNIADPTSLLPTIQLTELVSSISLLYVLVVHQQSRPPSETGSLMAPFSNAALALVLTVTSFLNSVARLHPYMLQGVLGAEGLNLQFRHIASYLLWYCSQWPHEDDTSVRKEDLLKSVIWLIGYFAVGNAENQSIIQSGQMPSVLHQLCSLPLPYFTDNSRKKILYPTLIACILDKPMNAKIVEEEVALETLKEYLHSTECTSLHLIELIKVRALASEEWKLKGRGILTDHHLNIDAEQPANV</sequence>
<name>A0A7R9GDA4_9CRUS</name>
<dbReference type="CDD" id="cd00051">
    <property type="entry name" value="EFh"/>
    <property type="match status" value="2"/>
</dbReference>
<dbReference type="Proteomes" id="UP000678499">
    <property type="component" value="Unassembled WGS sequence"/>
</dbReference>
<dbReference type="PROSITE" id="PS50222">
    <property type="entry name" value="EF_HAND_2"/>
    <property type="match status" value="3"/>
</dbReference>
<dbReference type="EMBL" id="CAJPEX010000661">
    <property type="protein sequence ID" value="CAG0916755.1"/>
    <property type="molecule type" value="Genomic_DNA"/>
</dbReference>
<feature type="domain" description="EF-hand" evidence="3">
    <location>
        <begin position="84"/>
        <end position="119"/>
    </location>
</feature>
<dbReference type="GO" id="GO:0005509">
    <property type="term" value="F:calcium ion binding"/>
    <property type="evidence" value="ECO:0007669"/>
    <property type="project" value="InterPro"/>
</dbReference>
<dbReference type="SMART" id="SM00054">
    <property type="entry name" value="EFh"/>
    <property type="match status" value="3"/>
</dbReference>
<organism evidence="4">
    <name type="scientific">Notodromas monacha</name>
    <dbReference type="NCBI Taxonomy" id="399045"/>
    <lineage>
        <taxon>Eukaryota</taxon>
        <taxon>Metazoa</taxon>
        <taxon>Ecdysozoa</taxon>
        <taxon>Arthropoda</taxon>
        <taxon>Crustacea</taxon>
        <taxon>Oligostraca</taxon>
        <taxon>Ostracoda</taxon>
        <taxon>Podocopa</taxon>
        <taxon>Podocopida</taxon>
        <taxon>Cypridocopina</taxon>
        <taxon>Cypridoidea</taxon>
        <taxon>Cyprididae</taxon>
        <taxon>Notodromas</taxon>
    </lineage>
</organism>
<evidence type="ECO:0000313" key="5">
    <source>
        <dbReference type="Proteomes" id="UP000678499"/>
    </source>
</evidence>
<evidence type="ECO:0000259" key="3">
    <source>
        <dbReference type="PROSITE" id="PS50222"/>
    </source>
</evidence>
<dbReference type="PRINTS" id="PR00450">
    <property type="entry name" value="RECOVERIN"/>
</dbReference>
<dbReference type="Gene3D" id="1.10.238.10">
    <property type="entry name" value="EF-hand"/>
    <property type="match status" value="1"/>
</dbReference>
<feature type="region of interest" description="Disordered" evidence="2">
    <location>
        <begin position="204"/>
        <end position="229"/>
    </location>
</feature>
<reference evidence="4" key="1">
    <citation type="submission" date="2020-11" db="EMBL/GenBank/DDBJ databases">
        <authorList>
            <person name="Tran Van P."/>
        </authorList>
    </citation>
    <scope>NUCLEOTIDE SEQUENCE</scope>
</reference>
<dbReference type="InterPro" id="IPR018247">
    <property type="entry name" value="EF_Hand_1_Ca_BS"/>
</dbReference>
<evidence type="ECO:0000256" key="2">
    <source>
        <dbReference type="SAM" id="MobiDB-lite"/>
    </source>
</evidence>
<keyword evidence="1" id="KW-0106">Calcium</keyword>